<organism evidence="2 3">
    <name type="scientific">Cirrhinus mrigala</name>
    <name type="common">Mrigala</name>
    <dbReference type="NCBI Taxonomy" id="683832"/>
    <lineage>
        <taxon>Eukaryota</taxon>
        <taxon>Metazoa</taxon>
        <taxon>Chordata</taxon>
        <taxon>Craniata</taxon>
        <taxon>Vertebrata</taxon>
        <taxon>Euteleostomi</taxon>
        <taxon>Actinopterygii</taxon>
        <taxon>Neopterygii</taxon>
        <taxon>Teleostei</taxon>
        <taxon>Ostariophysi</taxon>
        <taxon>Cypriniformes</taxon>
        <taxon>Cyprinidae</taxon>
        <taxon>Labeoninae</taxon>
        <taxon>Labeonini</taxon>
        <taxon>Cirrhinus</taxon>
    </lineage>
</organism>
<reference evidence="2 3" key="1">
    <citation type="submission" date="2024-05" db="EMBL/GenBank/DDBJ databases">
        <title>Genome sequencing and assembly of Indian major carp, Cirrhinus mrigala (Hamilton, 1822).</title>
        <authorList>
            <person name="Mohindra V."/>
            <person name="Chowdhury L.M."/>
            <person name="Lal K."/>
            <person name="Jena J.K."/>
        </authorList>
    </citation>
    <scope>NUCLEOTIDE SEQUENCE [LARGE SCALE GENOMIC DNA]</scope>
    <source>
        <strain evidence="2">CM1030</strain>
        <tissue evidence="2">Blood</tissue>
    </source>
</reference>
<feature type="non-terminal residue" evidence="2">
    <location>
        <position position="61"/>
    </location>
</feature>
<feature type="transmembrane region" description="Helical" evidence="1">
    <location>
        <begin position="15"/>
        <end position="38"/>
    </location>
</feature>
<evidence type="ECO:0000313" key="3">
    <source>
        <dbReference type="Proteomes" id="UP001529510"/>
    </source>
</evidence>
<keyword evidence="1" id="KW-1133">Transmembrane helix</keyword>
<feature type="non-terminal residue" evidence="2">
    <location>
        <position position="1"/>
    </location>
</feature>
<keyword evidence="3" id="KW-1185">Reference proteome</keyword>
<dbReference type="Proteomes" id="UP001529510">
    <property type="component" value="Unassembled WGS sequence"/>
</dbReference>
<dbReference type="EMBL" id="JAMKFB020000010">
    <property type="protein sequence ID" value="KAL0182833.1"/>
    <property type="molecule type" value="Genomic_DNA"/>
</dbReference>
<sequence length="61" mass="7119">LDHYRPEVFEHSKRLLLHLLIALSCNNNFQVIASVLLLTREIGDNKTLTVKSSYQPEYLYT</sequence>
<keyword evidence="1" id="KW-0472">Membrane</keyword>
<name>A0ABD0Q9C2_CIRMR</name>
<dbReference type="AlphaFoldDB" id="A0ABD0Q9C2"/>
<accession>A0ABD0Q9C2</accession>
<evidence type="ECO:0000313" key="2">
    <source>
        <dbReference type="EMBL" id="KAL0182833.1"/>
    </source>
</evidence>
<comment type="caution">
    <text evidence="2">The sequence shown here is derived from an EMBL/GenBank/DDBJ whole genome shotgun (WGS) entry which is preliminary data.</text>
</comment>
<keyword evidence="1" id="KW-0812">Transmembrane</keyword>
<evidence type="ECO:0000256" key="1">
    <source>
        <dbReference type="SAM" id="Phobius"/>
    </source>
</evidence>
<protein>
    <submittedName>
        <fullName evidence="2">Uncharacterized protein</fullName>
    </submittedName>
</protein>
<proteinExistence type="predicted"/>
<gene>
    <name evidence="2" type="ORF">M9458_022208</name>
</gene>